<dbReference type="STRING" id="225848.Sps_01036"/>
<reference evidence="3 4" key="1">
    <citation type="submission" date="2016-03" db="EMBL/GenBank/DDBJ databases">
        <title>Complete genome sequence of Shewanella psychrophila WP2, a deep sea bacterium isolated from west Pacific sediment.</title>
        <authorList>
            <person name="Xu G."/>
            <person name="Jian H."/>
        </authorList>
    </citation>
    <scope>NUCLEOTIDE SEQUENCE [LARGE SCALE GENOMIC DNA]</scope>
    <source>
        <strain evidence="3 4">WP2</strain>
    </source>
</reference>
<proteinExistence type="predicted"/>
<protein>
    <recommendedName>
        <fullName evidence="2">Toxin VasX N-terminal region domain-containing protein</fullName>
    </recommendedName>
</protein>
<evidence type="ECO:0000313" key="3">
    <source>
        <dbReference type="EMBL" id="AQS36225.1"/>
    </source>
</evidence>
<name>A0A1S6HL18_9GAMM</name>
<dbReference type="Pfam" id="PF20249">
    <property type="entry name" value="VasX_N"/>
    <property type="match status" value="1"/>
</dbReference>
<keyword evidence="4" id="KW-1185">Reference proteome</keyword>
<keyword evidence="1" id="KW-0812">Transmembrane</keyword>
<evidence type="ECO:0000313" key="4">
    <source>
        <dbReference type="Proteomes" id="UP000189545"/>
    </source>
</evidence>
<sequence>MSDPNKAAKCAPAKESNSPVGLCPLRFNEIGIIPVRYAFDDVDEQGSAVHSLPDSAEWRGRFKPVNSQYTLRQLRDGWLYVYNQTAKTFHEYQVEGFEFIKIDWSDSEANKPASERGTPGERKSCLIYPKTDTIHLVFAHQRWTWRVCEHMRSNSQSRQTWMRKLDLKRYSSTMKAPHAQDARKLAESVADVSLQGEATDVFVQTCTPLVPDGESRSDDFKLVANKPDCSDLDYLADLPAQDSGVFIALDDPLADVSDLFLKLSVEVTERVAILGDEETIHKTQMAELARSLGRVRVEYDELPASLKEDPLQVLAFEKALTKYLALRHLADNAREGLDNNPDMSDNALFKDALTNVQERANQKLAELQAEYQFTPTQKQTDKWIANTAFSDEVSWSDLDAYLIEHYTQLKGKDERIAALYDDFMDAFTQLATDPLALGLDNQDEYDQAYLLTLISQFLIVVKQVPTTEAQIKDLDKALSLDSPNNLFALASLGFSMQNWQALNEHVDNISQSVLSTSSSGDMTALWSRLADWDGLTGDTRIQDKVWFKALVEPVQLSFLALQKAAMGQALHSWRATMDLLFPSQWAKTASVPSLFANLRLVILETMMTEEAITTRNPEYKSANKSFHNKLNVALKNVKDVTHINPGQVAAKKHLINTARDAQLNIQRLFTSELPPLIMLKNDAVNHAAKKMINEYLESLWRQTSATTMTASKAIGGFGGIVAVLNLWNASAILLDLKFKMEQEPGTDALINPALREAIYVSSYAVASVPAVFMGKVWDEIIKDKELLKQTLAITIKDGTSTEAQLAKTFAKHMVIVSSFGLIATVLETFESFDKLSDSSNSSMARAGYGLKFGATGAQVVVFGSQLSRTVLSRLGLGVIGKVLAPWMVSTFMVAGILYLISILIINVFTRSDLEKWLRQSSWGVDNQAWSHIDEVKRLERIIHRPQVSLKKVPSRVPSQWMDPGSFQWQVNITLPPFTQGRNLGLKIIRIPKKQTSYHSSYQSQAPSSAASGQSDHVIVNEQEGVWQRDDNNIPSYSLILGGSDTDHVVVAIKMPLNWLAPSADQHLFYLAKGVQPGALNVGTRDALNNDSNKESRKEISTRIITVGGKL</sequence>
<dbReference type="Proteomes" id="UP000189545">
    <property type="component" value="Chromosome"/>
</dbReference>
<feature type="domain" description="Toxin VasX N-terminal region" evidence="2">
    <location>
        <begin position="23"/>
        <end position="174"/>
    </location>
</feature>
<feature type="transmembrane region" description="Helical" evidence="1">
    <location>
        <begin position="886"/>
        <end position="908"/>
    </location>
</feature>
<dbReference type="EMBL" id="CP014782">
    <property type="protein sequence ID" value="AQS36225.1"/>
    <property type="molecule type" value="Genomic_DNA"/>
</dbReference>
<dbReference type="InterPro" id="IPR046864">
    <property type="entry name" value="VasX_N"/>
</dbReference>
<dbReference type="OrthoDB" id="370541at2"/>
<accession>A0A1S6HL18</accession>
<dbReference type="InterPro" id="IPR048126">
    <property type="entry name" value="Toxin_VasX"/>
</dbReference>
<keyword evidence="1" id="KW-1133">Transmembrane helix</keyword>
<dbReference type="AlphaFoldDB" id="A0A1S6HL18"/>
<evidence type="ECO:0000256" key="1">
    <source>
        <dbReference type="SAM" id="Phobius"/>
    </source>
</evidence>
<dbReference type="NCBIfam" id="NF041559">
    <property type="entry name" value="BTH_I2691_fam"/>
    <property type="match status" value="1"/>
</dbReference>
<keyword evidence="1" id="KW-0472">Membrane</keyword>
<dbReference type="CDD" id="cd20708">
    <property type="entry name" value="MIX_IV"/>
    <property type="match status" value="1"/>
</dbReference>
<dbReference type="KEGG" id="spsw:Sps_01036"/>
<dbReference type="RefSeq" id="WP_077751543.1">
    <property type="nucleotide sequence ID" value="NZ_CP014782.1"/>
</dbReference>
<gene>
    <name evidence="3" type="ORF">Sps_01036</name>
</gene>
<organism evidence="3 4">
    <name type="scientific">Shewanella psychrophila</name>
    <dbReference type="NCBI Taxonomy" id="225848"/>
    <lineage>
        <taxon>Bacteria</taxon>
        <taxon>Pseudomonadati</taxon>
        <taxon>Pseudomonadota</taxon>
        <taxon>Gammaproteobacteria</taxon>
        <taxon>Alteromonadales</taxon>
        <taxon>Shewanellaceae</taxon>
        <taxon>Shewanella</taxon>
    </lineage>
</organism>
<evidence type="ECO:0000259" key="2">
    <source>
        <dbReference type="Pfam" id="PF20249"/>
    </source>
</evidence>